<keyword evidence="1 2" id="KW-0732">Signal</keyword>
<dbReference type="Proteomes" id="UP001595386">
    <property type="component" value="Unassembled WGS sequence"/>
</dbReference>
<gene>
    <name evidence="4" type="ORF">ACFODV_16655</name>
</gene>
<name>A0ABV7B848_9GAMM</name>
<proteinExistence type="predicted"/>
<keyword evidence="5" id="KW-1185">Reference proteome</keyword>
<dbReference type="CDD" id="cd08497">
    <property type="entry name" value="MbnE-like"/>
    <property type="match status" value="1"/>
</dbReference>
<dbReference type="PANTHER" id="PTHR30290">
    <property type="entry name" value="PERIPLASMIC BINDING COMPONENT OF ABC TRANSPORTER"/>
    <property type="match status" value="1"/>
</dbReference>
<dbReference type="EMBL" id="JBHRSQ010000040">
    <property type="protein sequence ID" value="MFC2993651.1"/>
    <property type="molecule type" value="Genomic_DNA"/>
</dbReference>
<dbReference type="InterPro" id="IPR030678">
    <property type="entry name" value="Peptide/Ni-bd"/>
</dbReference>
<dbReference type="Gene3D" id="3.10.105.10">
    <property type="entry name" value="Dipeptide-binding Protein, Domain 3"/>
    <property type="match status" value="1"/>
</dbReference>
<protein>
    <submittedName>
        <fullName evidence="4">Extracellular solute-binding protein</fullName>
    </submittedName>
</protein>
<dbReference type="SUPFAM" id="SSF53850">
    <property type="entry name" value="Periplasmic binding protein-like II"/>
    <property type="match status" value="1"/>
</dbReference>
<reference evidence="5" key="1">
    <citation type="journal article" date="2019" name="Int. J. Syst. Evol. Microbiol.">
        <title>The Global Catalogue of Microorganisms (GCM) 10K type strain sequencing project: providing services to taxonomists for standard genome sequencing and annotation.</title>
        <authorList>
            <consortium name="The Broad Institute Genomics Platform"/>
            <consortium name="The Broad Institute Genome Sequencing Center for Infectious Disease"/>
            <person name="Wu L."/>
            <person name="Ma J."/>
        </authorList>
    </citation>
    <scope>NUCLEOTIDE SEQUENCE [LARGE SCALE GENOMIC DNA]</scope>
    <source>
        <strain evidence="5">KCTC 52660</strain>
    </source>
</reference>
<organism evidence="4 5">
    <name type="scientific">Halomonas tibetensis</name>
    <dbReference type="NCBI Taxonomy" id="2259590"/>
    <lineage>
        <taxon>Bacteria</taxon>
        <taxon>Pseudomonadati</taxon>
        <taxon>Pseudomonadota</taxon>
        <taxon>Gammaproteobacteria</taxon>
        <taxon>Oceanospirillales</taxon>
        <taxon>Halomonadaceae</taxon>
        <taxon>Halomonas</taxon>
    </lineage>
</organism>
<sequence>MPSALRRLTLAARAAACLLPFAMTTVLTTALPANQAVTASPGDVSTVHGLALYDDPELPEGFGHFPHVNPEAPSGGTLTQAAVGGSFDSTNPFIIRGTPAAGLFEIYDTLVEGNPDEPFSVYGLLASGMRLDPDREWIEFDLRPEARFHDGEPLTAHDVVFSFELLTEQGNPFYGAYYADVERVTALDEHTVRFDFAEVHSRELPLIVGQLPVLPKHYWQEHDFTAPTLDAHPGSGPYRIGEIDPGRRIVYQRDPDYWGQDLPVKRGRHNIERLVYDYYRDRDIAWEAFKAGVLDYRIDARAATWAIGYDFPAYRDGLVKRLAVPDGQPARMQAFVFNLRRDRFSDPRVREALSLTFDFPWLNANLFYDAYRRTESYFQNSEMAAEGLPEGDELALLAPWRDELPERLFQEPVPFEHPIELRERLRLALDLLREAGYEVKGDRLVHGETGQPLTVEVLLFDTGMERVTQPMLRNMARLGISGSIRIVDINQYLNRLRSFDFDMTVGQFPQSNNPGNEQRDFWTSAAAETPQSRNMMGLADPVVDDLVDRLIRADSRDELNATARALDRVLLWRFPMIPHYHSGETRIALWDKFRWPEPFPAYGLDLAAWWVNAEREAEINQRLRRR</sequence>
<comment type="caution">
    <text evidence="4">The sequence shown here is derived from an EMBL/GenBank/DDBJ whole genome shotgun (WGS) entry which is preliminary data.</text>
</comment>
<dbReference type="PIRSF" id="PIRSF002741">
    <property type="entry name" value="MppA"/>
    <property type="match status" value="1"/>
</dbReference>
<dbReference type="RefSeq" id="WP_379761459.1">
    <property type="nucleotide sequence ID" value="NZ_JBHRSQ010000040.1"/>
</dbReference>
<dbReference type="InterPro" id="IPR000914">
    <property type="entry name" value="SBP_5_dom"/>
</dbReference>
<dbReference type="Pfam" id="PF00496">
    <property type="entry name" value="SBP_bac_5"/>
    <property type="match status" value="1"/>
</dbReference>
<dbReference type="PANTHER" id="PTHR30290:SF64">
    <property type="entry name" value="ABC TRANSPORTER PERIPLASMIC BINDING PROTEIN"/>
    <property type="match status" value="1"/>
</dbReference>
<evidence type="ECO:0000313" key="5">
    <source>
        <dbReference type="Proteomes" id="UP001595386"/>
    </source>
</evidence>
<dbReference type="InterPro" id="IPR039424">
    <property type="entry name" value="SBP_5"/>
</dbReference>
<accession>A0ABV7B848</accession>
<feature type="chain" id="PRO_5047302716" evidence="2">
    <location>
        <begin position="36"/>
        <end position="626"/>
    </location>
</feature>
<evidence type="ECO:0000313" key="4">
    <source>
        <dbReference type="EMBL" id="MFC2993651.1"/>
    </source>
</evidence>
<evidence type="ECO:0000256" key="2">
    <source>
        <dbReference type="SAM" id="SignalP"/>
    </source>
</evidence>
<feature type="signal peptide" evidence="2">
    <location>
        <begin position="1"/>
        <end position="35"/>
    </location>
</feature>
<evidence type="ECO:0000256" key="1">
    <source>
        <dbReference type="ARBA" id="ARBA00022729"/>
    </source>
</evidence>
<evidence type="ECO:0000259" key="3">
    <source>
        <dbReference type="Pfam" id="PF00496"/>
    </source>
</evidence>
<feature type="domain" description="Solute-binding protein family 5" evidence="3">
    <location>
        <begin position="121"/>
        <end position="525"/>
    </location>
</feature>
<dbReference type="Gene3D" id="3.40.190.10">
    <property type="entry name" value="Periplasmic binding protein-like II"/>
    <property type="match status" value="1"/>
</dbReference>